<reference evidence="2" key="1">
    <citation type="journal article" date="2019" name="Int. J. Syst. Evol. Microbiol.">
        <title>The Global Catalogue of Microorganisms (GCM) 10K type strain sequencing project: providing services to taxonomists for standard genome sequencing and annotation.</title>
        <authorList>
            <consortium name="The Broad Institute Genomics Platform"/>
            <consortium name="The Broad Institute Genome Sequencing Center for Infectious Disease"/>
            <person name="Wu L."/>
            <person name="Ma J."/>
        </authorList>
    </citation>
    <scope>NUCLEOTIDE SEQUENCE [LARGE SCALE GENOMIC DNA]</scope>
    <source>
        <strain evidence="2">CCUG 58411</strain>
    </source>
</reference>
<evidence type="ECO:0000313" key="2">
    <source>
        <dbReference type="Proteomes" id="UP001597206"/>
    </source>
</evidence>
<name>A0ABW3PBK9_9PROT</name>
<keyword evidence="2" id="KW-1185">Reference proteome</keyword>
<proteinExistence type="predicted"/>
<gene>
    <name evidence="1" type="ORF">ACFQ2T_06535</name>
</gene>
<accession>A0ABW3PBK9</accession>
<sequence>MPGKELVWAGPTGRLIPATCSEPQEIVLYANGLNDKQKTDIARAFEHGAYDMGAEYTWRRAMVRLKSTLKTLGMSFIGEMLNDDDIDEYSNIDIVLNDYSAISLAEQLGAINSTGALKLRHALEVISHYLSDEAEKNNEELSKIDAASLVNSCVKYVLGETDISIAIEFSELRNRLYTESLTLSDPQIEQLLDSPPFYIKTVVSVLLSGIKNEQGAAQEHAVGNLGVLIQPIWSHIPEKDKWQIGNAYRDATAAGDISATKGLKNALLKVKGFDYVPENLRSSTFKKAAKSLIDAHFAINNFYTEAPLVASLSKLGSSIPAPAFIDCVQAYLCVYLGNSYGVSNAAFPTAKAELLKIPEDRWRYYFDKVLSTDEIILTKLFNDKPRERFKTLISDHLTFLVESESLNTDVLKLVQALNNGDNGRINSIARKLYDKLREK</sequence>
<dbReference type="EMBL" id="JBHTLN010000001">
    <property type="protein sequence ID" value="MFD1122153.1"/>
    <property type="molecule type" value="Genomic_DNA"/>
</dbReference>
<dbReference type="Proteomes" id="UP001597206">
    <property type="component" value="Unassembled WGS sequence"/>
</dbReference>
<comment type="caution">
    <text evidence="1">The sequence shown here is derived from an EMBL/GenBank/DDBJ whole genome shotgun (WGS) entry which is preliminary data.</text>
</comment>
<organism evidence="1 2">
    <name type="scientific">Methylophilus flavus</name>
    <dbReference type="NCBI Taxonomy" id="640084"/>
    <lineage>
        <taxon>Bacteria</taxon>
        <taxon>Pseudomonadati</taxon>
        <taxon>Pseudomonadota</taxon>
        <taxon>Betaproteobacteria</taxon>
        <taxon>Nitrosomonadales</taxon>
        <taxon>Methylophilaceae</taxon>
        <taxon>Methylophilus</taxon>
    </lineage>
</organism>
<protein>
    <submittedName>
        <fullName evidence="1">Uncharacterized protein</fullName>
    </submittedName>
</protein>
<dbReference type="RefSeq" id="WP_379032112.1">
    <property type="nucleotide sequence ID" value="NZ_JBHTLN010000001.1"/>
</dbReference>
<evidence type="ECO:0000313" key="1">
    <source>
        <dbReference type="EMBL" id="MFD1122153.1"/>
    </source>
</evidence>